<dbReference type="PANTHER" id="PTHR37017">
    <property type="entry name" value="AB HYDROLASE-1 DOMAIN-CONTAINING PROTEIN-RELATED"/>
    <property type="match status" value="1"/>
</dbReference>
<dbReference type="InterPro" id="IPR000073">
    <property type="entry name" value="AB_hydrolase_1"/>
</dbReference>
<dbReference type="Pfam" id="PF12697">
    <property type="entry name" value="Abhydrolase_6"/>
    <property type="match status" value="1"/>
</dbReference>
<gene>
    <name evidence="2" type="ORF">BJ969_005532</name>
</gene>
<dbReference type="InterPro" id="IPR052897">
    <property type="entry name" value="Sec-Metab_Biosynth_Hydrolase"/>
</dbReference>
<dbReference type="RefSeq" id="WP_184483809.1">
    <property type="nucleotide sequence ID" value="NZ_JACHIV010000001.1"/>
</dbReference>
<sequence>MSATIVLIHGAASTAAIWGPLQRELALRGHRSLAPDLPGHGSNAHHPPGFYQAPQDLDEFATAPSALAGVGVDDYADHVEALVRRVAEHGPVLLAGTSAGGVPITAVAERVPELVDRLVYLSAWCAVASDSIGEYTAWPEREGNLFDRIPWPAVGDPARLGVGRINLRSSDPELVRAAKAAIMADGTDDEFRALIDVMEPDVNFRIGAEPRFATAARWGRVPRTFVRFTADESILPAEQDRMIAEADAWAPAQRFDVRSIDSSHAGYFCRPAEFADLLGELAAELG</sequence>
<feature type="domain" description="AB hydrolase-1" evidence="1">
    <location>
        <begin position="5"/>
        <end position="276"/>
    </location>
</feature>
<dbReference type="AlphaFoldDB" id="A0A840NLK1"/>
<name>A0A840NLK1_9PSEU</name>
<keyword evidence="3" id="KW-1185">Reference proteome</keyword>
<evidence type="ECO:0000313" key="2">
    <source>
        <dbReference type="EMBL" id="MBB5072444.1"/>
    </source>
</evidence>
<proteinExistence type="predicted"/>
<evidence type="ECO:0000259" key="1">
    <source>
        <dbReference type="Pfam" id="PF12697"/>
    </source>
</evidence>
<organism evidence="2 3">
    <name type="scientific">Saccharopolyspora gloriosae</name>
    <dbReference type="NCBI Taxonomy" id="455344"/>
    <lineage>
        <taxon>Bacteria</taxon>
        <taxon>Bacillati</taxon>
        <taxon>Actinomycetota</taxon>
        <taxon>Actinomycetes</taxon>
        <taxon>Pseudonocardiales</taxon>
        <taxon>Pseudonocardiaceae</taxon>
        <taxon>Saccharopolyspora</taxon>
    </lineage>
</organism>
<accession>A0A840NLK1</accession>
<dbReference type="InterPro" id="IPR029058">
    <property type="entry name" value="AB_hydrolase_fold"/>
</dbReference>
<dbReference type="GO" id="GO:0003824">
    <property type="term" value="F:catalytic activity"/>
    <property type="evidence" value="ECO:0007669"/>
    <property type="project" value="UniProtKB-ARBA"/>
</dbReference>
<reference evidence="2 3" key="1">
    <citation type="submission" date="2020-08" db="EMBL/GenBank/DDBJ databases">
        <title>Sequencing the genomes of 1000 actinobacteria strains.</title>
        <authorList>
            <person name="Klenk H.-P."/>
        </authorList>
    </citation>
    <scope>NUCLEOTIDE SEQUENCE [LARGE SCALE GENOMIC DNA]</scope>
    <source>
        <strain evidence="2 3">DSM 45582</strain>
    </source>
</reference>
<dbReference type="Gene3D" id="3.40.50.1820">
    <property type="entry name" value="alpha/beta hydrolase"/>
    <property type="match status" value="1"/>
</dbReference>
<dbReference type="PANTHER" id="PTHR37017:SF11">
    <property type="entry name" value="ESTERASE_LIPASE_THIOESTERASE DOMAIN-CONTAINING PROTEIN"/>
    <property type="match status" value="1"/>
</dbReference>
<dbReference type="EMBL" id="JACHIV010000001">
    <property type="protein sequence ID" value="MBB5072444.1"/>
    <property type="molecule type" value="Genomic_DNA"/>
</dbReference>
<evidence type="ECO:0000313" key="3">
    <source>
        <dbReference type="Proteomes" id="UP000580474"/>
    </source>
</evidence>
<comment type="caution">
    <text evidence="2">The sequence shown here is derived from an EMBL/GenBank/DDBJ whole genome shotgun (WGS) entry which is preliminary data.</text>
</comment>
<dbReference type="Proteomes" id="UP000580474">
    <property type="component" value="Unassembled WGS sequence"/>
</dbReference>
<dbReference type="SUPFAM" id="SSF53474">
    <property type="entry name" value="alpha/beta-Hydrolases"/>
    <property type="match status" value="1"/>
</dbReference>
<protein>
    <submittedName>
        <fullName evidence="2">Pimeloyl-ACP methyl ester carboxylesterase</fullName>
    </submittedName>
</protein>